<dbReference type="Proteomes" id="UP000479691">
    <property type="component" value="Unassembled WGS sequence"/>
</dbReference>
<feature type="signal peptide" evidence="1">
    <location>
        <begin position="1"/>
        <end position="20"/>
    </location>
</feature>
<evidence type="ECO:0000256" key="1">
    <source>
        <dbReference type="SAM" id="SignalP"/>
    </source>
</evidence>
<evidence type="ECO:0000313" key="4">
    <source>
        <dbReference type="EMBL" id="KAF3217543.1"/>
    </source>
</evidence>
<dbReference type="Proteomes" id="UP000483672">
    <property type="component" value="Unassembled WGS sequence"/>
</dbReference>
<evidence type="ECO:0000313" key="2">
    <source>
        <dbReference type="EMBL" id="KAF3170887.1"/>
    </source>
</evidence>
<comment type="caution">
    <text evidence="3">The sequence shown here is derived from an EMBL/GenBank/DDBJ whole genome shotgun (WGS) entry which is preliminary data.</text>
</comment>
<accession>A0A6G1MCB7</accession>
<reference evidence="5 6" key="1">
    <citation type="submission" date="2019-06" db="EMBL/GenBank/DDBJ databases">
        <authorList>
            <person name="Palmer J.M."/>
        </authorList>
    </citation>
    <scope>NUCLEOTIDE SEQUENCE</scope>
    <source>
        <strain evidence="4 6">TWF191</strain>
        <strain evidence="3">TWF679</strain>
        <strain evidence="2 5">TWF788</strain>
    </source>
</reference>
<dbReference type="EMBL" id="WIPF01000058">
    <property type="protein sequence ID" value="KAF3217543.1"/>
    <property type="molecule type" value="Genomic_DNA"/>
</dbReference>
<evidence type="ECO:0000313" key="3">
    <source>
        <dbReference type="EMBL" id="KAF3204195.1"/>
    </source>
</evidence>
<keyword evidence="1" id="KW-0732">Signal</keyword>
<evidence type="ECO:0000313" key="5">
    <source>
        <dbReference type="Proteomes" id="UP000479691"/>
    </source>
</evidence>
<protein>
    <recommendedName>
        <fullName evidence="8">Fungal calcium binding protein domain-containing protein</fullName>
    </recommendedName>
</protein>
<dbReference type="AlphaFoldDB" id="A0A6G1MCB7"/>
<name>A0A6G1MCB7_ORBOL</name>
<gene>
    <name evidence="4" type="ORF">TWF191_008517</name>
    <name evidence="3" type="ORF">TWF679_009934</name>
    <name evidence="2" type="ORF">TWF788_010057</name>
</gene>
<evidence type="ECO:0000313" key="6">
    <source>
        <dbReference type="Proteomes" id="UP000483672"/>
    </source>
</evidence>
<proteinExistence type="predicted"/>
<dbReference type="Proteomes" id="UP000614610">
    <property type="component" value="Unassembled WGS sequence"/>
</dbReference>
<organism evidence="3 7">
    <name type="scientific">Orbilia oligospora</name>
    <name type="common">Nematode-trapping fungus</name>
    <name type="synonym">Arthrobotrys oligospora</name>
    <dbReference type="NCBI Taxonomy" id="2813651"/>
    <lineage>
        <taxon>Eukaryota</taxon>
        <taxon>Fungi</taxon>
        <taxon>Dikarya</taxon>
        <taxon>Ascomycota</taxon>
        <taxon>Pezizomycotina</taxon>
        <taxon>Orbiliomycetes</taxon>
        <taxon>Orbiliales</taxon>
        <taxon>Orbiliaceae</taxon>
        <taxon>Orbilia</taxon>
    </lineage>
</organism>
<sequence length="112" mass="12219">MQISSLTFIVAALLVNLSLGSPITPRVLEAREASPIAARRLEARDETAPPLESECTKYKFKPVGDKKEDKGIDALCSRLCENIKKNKESPSSKLFEVKLNKLCSVPAPLPPA</sequence>
<feature type="chain" id="PRO_5041131340" description="Fungal calcium binding protein domain-containing protein" evidence="1">
    <location>
        <begin position="21"/>
        <end position="112"/>
    </location>
</feature>
<dbReference type="OrthoDB" id="5295265at2759"/>
<evidence type="ECO:0000313" key="7">
    <source>
        <dbReference type="Proteomes" id="UP000614610"/>
    </source>
</evidence>
<dbReference type="EMBL" id="JAABOE010000072">
    <property type="protein sequence ID" value="KAF3170887.1"/>
    <property type="molecule type" value="Genomic_DNA"/>
</dbReference>
<evidence type="ECO:0008006" key="8">
    <source>
        <dbReference type="Google" id="ProtNLM"/>
    </source>
</evidence>
<dbReference type="EMBL" id="WIWT01000073">
    <property type="protein sequence ID" value="KAF3204195.1"/>
    <property type="molecule type" value="Genomic_DNA"/>
</dbReference>